<evidence type="ECO:0000256" key="1">
    <source>
        <dbReference type="SAM" id="Phobius"/>
    </source>
</evidence>
<protein>
    <submittedName>
        <fullName evidence="2">Uncharacterized protein</fullName>
    </submittedName>
</protein>
<evidence type="ECO:0000313" key="2">
    <source>
        <dbReference type="EMBL" id="MFB9785146.1"/>
    </source>
</evidence>
<organism evidence="2 3">
    <name type="scientific">Rhodococcus baikonurensis</name>
    <dbReference type="NCBI Taxonomy" id="172041"/>
    <lineage>
        <taxon>Bacteria</taxon>
        <taxon>Bacillati</taxon>
        <taxon>Actinomycetota</taxon>
        <taxon>Actinomycetes</taxon>
        <taxon>Mycobacteriales</taxon>
        <taxon>Nocardiaceae</taxon>
        <taxon>Rhodococcus</taxon>
        <taxon>Rhodococcus erythropolis group</taxon>
    </lineage>
</organism>
<keyword evidence="1" id="KW-0812">Transmembrane</keyword>
<keyword evidence="1" id="KW-0472">Membrane</keyword>
<feature type="transmembrane region" description="Helical" evidence="1">
    <location>
        <begin position="21"/>
        <end position="48"/>
    </location>
</feature>
<name>A0ABV5XSX4_9NOCA</name>
<accession>A0ABV5XSX4</accession>
<sequence length="49" mass="5372">MNRRTTLSPSPDNRLEPLLGVIVITLMIAAYAAVFGILRIVVALGWYVS</sequence>
<dbReference type="Proteomes" id="UP001589587">
    <property type="component" value="Unassembled WGS sequence"/>
</dbReference>
<proteinExistence type="predicted"/>
<dbReference type="RefSeq" id="WP_378377281.1">
    <property type="nucleotide sequence ID" value="NZ_JBHMAS010000105.1"/>
</dbReference>
<evidence type="ECO:0000313" key="3">
    <source>
        <dbReference type="Proteomes" id="UP001589587"/>
    </source>
</evidence>
<gene>
    <name evidence="2" type="ORF">ACFFQ6_36210</name>
</gene>
<reference evidence="2 3" key="1">
    <citation type="submission" date="2024-09" db="EMBL/GenBank/DDBJ databases">
        <authorList>
            <person name="Sun Q."/>
            <person name="Mori K."/>
        </authorList>
    </citation>
    <scope>NUCLEOTIDE SEQUENCE [LARGE SCALE GENOMIC DNA]</scope>
    <source>
        <strain evidence="2 3">JCM 11411</strain>
    </source>
</reference>
<keyword evidence="3" id="KW-1185">Reference proteome</keyword>
<dbReference type="EMBL" id="JBHMAS010000105">
    <property type="protein sequence ID" value="MFB9785146.1"/>
    <property type="molecule type" value="Genomic_DNA"/>
</dbReference>
<keyword evidence="1" id="KW-1133">Transmembrane helix</keyword>
<comment type="caution">
    <text evidence="2">The sequence shown here is derived from an EMBL/GenBank/DDBJ whole genome shotgun (WGS) entry which is preliminary data.</text>
</comment>